<gene>
    <name evidence="2" type="ORF">QBC46DRAFT_417090</name>
</gene>
<feature type="signal peptide" evidence="1">
    <location>
        <begin position="1"/>
        <end position="22"/>
    </location>
</feature>
<evidence type="ECO:0000256" key="1">
    <source>
        <dbReference type="SAM" id="SignalP"/>
    </source>
</evidence>
<dbReference type="AlphaFoldDB" id="A0AAN6N3G3"/>
<name>A0AAN6N3G3_9PEZI</name>
<evidence type="ECO:0000313" key="2">
    <source>
        <dbReference type="EMBL" id="KAK3937133.1"/>
    </source>
</evidence>
<keyword evidence="1" id="KW-0732">Signal</keyword>
<dbReference type="EMBL" id="MU853862">
    <property type="protein sequence ID" value="KAK3937133.1"/>
    <property type="molecule type" value="Genomic_DNA"/>
</dbReference>
<protein>
    <submittedName>
        <fullName evidence="2">Uncharacterized protein</fullName>
    </submittedName>
</protein>
<dbReference type="Proteomes" id="UP001303473">
    <property type="component" value="Unassembled WGS sequence"/>
</dbReference>
<dbReference type="Pfam" id="PF04681">
    <property type="entry name" value="Bys1"/>
    <property type="match status" value="1"/>
</dbReference>
<accession>A0AAN6N3G3</accession>
<dbReference type="PANTHER" id="PTHR36195">
    <property type="entry name" value="DOMAIN PROTEIN, PUTATIVE (AFU_ORTHOLOGUE AFUA_5G01990)-RELATED-RELATED"/>
    <property type="match status" value="1"/>
</dbReference>
<dbReference type="InterPro" id="IPR006771">
    <property type="entry name" value="CetA-like"/>
</dbReference>
<reference evidence="3" key="1">
    <citation type="journal article" date="2023" name="Mol. Phylogenet. Evol.">
        <title>Genome-scale phylogeny and comparative genomics of the fungal order Sordariales.</title>
        <authorList>
            <person name="Hensen N."/>
            <person name="Bonometti L."/>
            <person name="Westerberg I."/>
            <person name="Brannstrom I.O."/>
            <person name="Guillou S."/>
            <person name="Cros-Aarteil S."/>
            <person name="Calhoun S."/>
            <person name="Haridas S."/>
            <person name="Kuo A."/>
            <person name="Mondo S."/>
            <person name="Pangilinan J."/>
            <person name="Riley R."/>
            <person name="LaButti K."/>
            <person name="Andreopoulos B."/>
            <person name="Lipzen A."/>
            <person name="Chen C."/>
            <person name="Yan M."/>
            <person name="Daum C."/>
            <person name="Ng V."/>
            <person name="Clum A."/>
            <person name="Steindorff A."/>
            <person name="Ohm R.A."/>
            <person name="Martin F."/>
            <person name="Silar P."/>
            <person name="Natvig D.O."/>
            <person name="Lalanne C."/>
            <person name="Gautier V."/>
            <person name="Ament-Velasquez S.L."/>
            <person name="Kruys A."/>
            <person name="Hutchinson M.I."/>
            <person name="Powell A.J."/>
            <person name="Barry K."/>
            <person name="Miller A.N."/>
            <person name="Grigoriev I.V."/>
            <person name="Debuchy R."/>
            <person name="Gladieux P."/>
            <person name="Hiltunen Thoren M."/>
            <person name="Johannesson H."/>
        </authorList>
    </citation>
    <scope>NUCLEOTIDE SEQUENCE [LARGE SCALE GENOMIC DNA]</scope>
    <source>
        <strain evidence="3">CBS 340.73</strain>
    </source>
</reference>
<organism evidence="2 3">
    <name type="scientific">Diplogelasinospora grovesii</name>
    <dbReference type="NCBI Taxonomy" id="303347"/>
    <lineage>
        <taxon>Eukaryota</taxon>
        <taxon>Fungi</taxon>
        <taxon>Dikarya</taxon>
        <taxon>Ascomycota</taxon>
        <taxon>Pezizomycotina</taxon>
        <taxon>Sordariomycetes</taxon>
        <taxon>Sordariomycetidae</taxon>
        <taxon>Sordariales</taxon>
        <taxon>Diplogelasinosporaceae</taxon>
        <taxon>Diplogelasinospora</taxon>
    </lineage>
</organism>
<comment type="caution">
    <text evidence="2">The sequence shown here is derived from an EMBL/GenBank/DDBJ whole genome shotgun (WGS) entry which is preliminary data.</text>
</comment>
<dbReference type="PANTHER" id="PTHR36195:SF6">
    <property type="entry name" value="SECRETED THAUMATIN-LIKE PROTEIN CALA"/>
    <property type="match status" value="1"/>
</dbReference>
<keyword evidence="3" id="KW-1185">Reference proteome</keyword>
<feature type="chain" id="PRO_5042842986" evidence="1">
    <location>
        <begin position="23"/>
        <end position="205"/>
    </location>
</feature>
<evidence type="ECO:0000313" key="3">
    <source>
        <dbReference type="Proteomes" id="UP001303473"/>
    </source>
</evidence>
<sequence>MYRMYTTTSVLTLAALASTATASLKINNWCSETVYIYQSNNGLCDSGPNAICSGSPGAAPYVIPAGSGQSSSVIDLGWIKNGHGTAVKMSKGDASFRSGILQYEYTWAPGDGLYWDLSDLDGSGPGLVGTPFAHDNVKIGPTGAGEGQGTCVKIRCAAGQLCRNAYQTPDDSDTRWCPLDTGDMWIDLCQPTPAFNNKREVKFSA</sequence>
<proteinExistence type="predicted"/>